<dbReference type="EMBL" id="QGKX02001521">
    <property type="protein sequence ID" value="KAF3505473.1"/>
    <property type="molecule type" value="Genomic_DNA"/>
</dbReference>
<organism evidence="1 2">
    <name type="scientific">Brassica cretica</name>
    <name type="common">Mustard</name>
    <dbReference type="NCBI Taxonomy" id="69181"/>
    <lineage>
        <taxon>Eukaryota</taxon>
        <taxon>Viridiplantae</taxon>
        <taxon>Streptophyta</taxon>
        <taxon>Embryophyta</taxon>
        <taxon>Tracheophyta</taxon>
        <taxon>Spermatophyta</taxon>
        <taxon>Magnoliopsida</taxon>
        <taxon>eudicotyledons</taxon>
        <taxon>Gunneridae</taxon>
        <taxon>Pentapetalae</taxon>
        <taxon>rosids</taxon>
        <taxon>malvids</taxon>
        <taxon>Brassicales</taxon>
        <taxon>Brassicaceae</taxon>
        <taxon>Brassiceae</taxon>
        <taxon>Brassica</taxon>
    </lineage>
</organism>
<accession>A0A8S9NX64</accession>
<comment type="caution">
    <text evidence="1">The sequence shown here is derived from an EMBL/GenBank/DDBJ whole genome shotgun (WGS) entry which is preliminary data.</text>
</comment>
<proteinExistence type="predicted"/>
<name>A0A8S9NX64_BRACR</name>
<dbReference type="AlphaFoldDB" id="A0A8S9NX64"/>
<gene>
    <name evidence="1" type="ORF">F2Q69_00000497</name>
</gene>
<reference evidence="1" key="1">
    <citation type="submission" date="2019-12" db="EMBL/GenBank/DDBJ databases">
        <title>Genome sequencing and annotation of Brassica cretica.</title>
        <authorList>
            <person name="Studholme D.J."/>
            <person name="Sarris P."/>
        </authorList>
    </citation>
    <scope>NUCLEOTIDE SEQUENCE</scope>
    <source>
        <strain evidence="1">PFS-109/04</strain>
        <tissue evidence="1">Leaf</tissue>
    </source>
</reference>
<sequence length="77" mass="9021">MESNLLYQCNYLPSFVEDDPVDDINRQSVCWINCFDSTVLKKGKPSTESYVDRLFLFSVYSRRESPPQRAIKKVCIH</sequence>
<protein>
    <submittedName>
        <fullName evidence="1">Uncharacterized protein</fullName>
    </submittedName>
</protein>
<evidence type="ECO:0000313" key="1">
    <source>
        <dbReference type="EMBL" id="KAF3505473.1"/>
    </source>
</evidence>
<dbReference type="Proteomes" id="UP000712600">
    <property type="component" value="Unassembled WGS sequence"/>
</dbReference>
<evidence type="ECO:0000313" key="2">
    <source>
        <dbReference type="Proteomes" id="UP000712600"/>
    </source>
</evidence>